<keyword evidence="1" id="KW-0175">Coiled coil</keyword>
<dbReference type="Proteomes" id="UP001564408">
    <property type="component" value="Unassembled WGS sequence"/>
</dbReference>
<accession>A0ABV4BFA4</accession>
<evidence type="ECO:0000313" key="2">
    <source>
        <dbReference type="EMBL" id="MEY6432870.1"/>
    </source>
</evidence>
<sequence>MNKKSTTSSASANRLERLRKQLGKQAKRLVEALRLLSATDRRHKARRARLKALLADMKDQEKTIRERLGEIPDETERTQLERRLQILRQQRKKAVTMFKERQDSDR</sequence>
<organism evidence="2 3">
    <name type="scientific">Thioalkalicoccus limnaeus</name>
    <dbReference type="NCBI Taxonomy" id="120681"/>
    <lineage>
        <taxon>Bacteria</taxon>
        <taxon>Pseudomonadati</taxon>
        <taxon>Pseudomonadota</taxon>
        <taxon>Gammaproteobacteria</taxon>
        <taxon>Chromatiales</taxon>
        <taxon>Chromatiaceae</taxon>
        <taxon>Thioalkalicoccus</taxon>
    </lineage>
</organism>
<dbReference type="EMBL" id="JBDKXB010000012">
    <property type="protein sequence ID" value="MEY6432870.1"/>
    <property type="molecule type" value="Genomic_DNA"/>
</dbReference>
<proteinExistence type="predicted"/>
<comment type="caution">
    <text evidence="2">The sequence shown here is derived from an EMBL/GenBank/DDBJ whole genome shotgun (WGS) entry which is preliminary data.</text>
</comment>
<keyword evidence="3" id="KW-1185">Reference proteome</keyword>
<evidence type="ECO:0000313" key="3">
    <source>
        <dbReference type="Proteomes" id="UP001564408"/>
    </source>
</evidence>
<reference evidence="2 3" key="1">
    <citation type="submission" date="2024-05" db="EMBL/GenBank/DDBJ databases">
        <title>Genome Sequence and Characterization of the New Strain Purple Sulfur Bacterium of Genus Thioalkalicoccus.</title>
        <authorList>
            <person name="Bryantseva I.A."/>
            <person name="Kyndt J.A."/>
            <person name="Imhoff J.F."/>
        </authorList>
    </citation>
    <scope>NUCLEOTIDE SEQUENCE [LARGE SCALE GENOMIC DNA]</scope>
    <source>
        <strain evidence="2 3">Um2</strain>
    </source>
</reference>
<dbReference type="RefSeq" id="WP_369667267.1">
    <property type="nucleotide sequence ID" value="NZ_JBDKXB010000012.1"/>
</dbReference>
<gene>
    <name evidence="2" type="ORF">ABC977_10665</name>
</gene>
<feature type="coiled-coil region" evidence="1">
    <location>
        <begin position="12"/>
        <end position="97"/>
    </location>
</feature>
<evidence type="ECO:0000256" key="1">
    <source>
        <dbReference type="SAM" id="Coils"/>
    </source>
</evidence>
<protein>
    <submittedName>
        <fullName evidence="2">Uncharacterized protein</fullName>
    </submittedName>
</protein>
<name>A0ABV4BFA4_9GAMM</name>